<protein>
    <submittedName>
        <fullName evidence="1">Uncharacterized protein</fullName>
    </submittedName>
</protein>
<evidence type="ECO:0000313" key="2">
    <source>
        <dbReference type="Proteomes" id="UP000479710"/>
    </source>
</evidence>
<dbReference type="Proteomes" id="UP000479710">
    <property type="component" value="Unassembled WGS sequence"/>
</dbReference>
<keyword evidence="2" id="KW-1185">Reference proteome</keyword>
<feature type="non-terminal residue" evidence="1">
    <location>
        <position position="1"/>
    </location>
</feature>
<reference evidence="1 2" key="1">
    <citation type="submission" date="2019-11" db="EMBL/GenBank/DDBJ databases">
        <title>Whole genome sequence of Oryza granulata.</title>
        <authorList>
            <person name="Li W."/>
        </authorList>
    </citation>
    <scope>NUCLEOTIDE SEQUENCE [LARGE SCALE GENOMIC DNA]</scope>
    <source>
        <strain evidence="2">cv. Menghai</strain>
        <tissue evidence="1">Leaf</tissue>
    </source>
</reference>
<accession>A0A6G1F6Z6</accession>
<name>A0A6G1F6Z6_9ORYZ</name>
<evidence type="ECO:0000313" key="1">
    <source>
        <dbReference type="EMBL" id="KAF0932641.1"/>
    </source>
</evidence>
<gene>
    <name evidence="1" type="ORF">E2562_011947</name>
</gene>
<organism evidence="1 2">
    <name type="scientific">Oryza meyeriana var. granulata</name>
    <dbReference type="NCBI Taxonomy" id="110450"/>
    <lineage>
        <taxon>Eukaryota</taxon>
        <taxon>Viridiplantae</taxon>
        <taxon>Streptophyta</taxon>
        <taxon>Embryophyta</taxon>
        <taxon>Tracheophyta</taxon>
        <taxon>Spermatophyta</taxon>
        <taxon>Magnoliopsida</taxon>
        <taxon>Liliopsida</taxon>
        <taxon>Poales</taxon>
        <taxon>Poaceae</taxon>
        <taxon>BOP clade</taxon>
        <taxon>Oryzoideae</taxon>
        <taxon>Oryzeae</taxon>
        <taxon>Oryzinae</taxon>
        <taxon>Oryza</taxon>
        <taxon>Oryza meyeriana</taxon>
    </lineage>
</organism>
<dbReference type="AlphaFoldDB" id="A0A6G1F6Z6"/>
<comment type="caution">
    <text evidence="1">The sequence shown here is derived from an EMBL/GenBank/DDBJ whole genome shotgun (WGS) entry which is preliminary data.</text>
</comment>
<dbReference type="EMBL" id="SPHZ02000001">
    <property type="protein sequence ID" value="KAF0932641.1"/>
    <property type="molecule type" value="Genomic_DNA"/>
</dbReference>
<sequence length="87" mass="9541">KKRQCLSYGGVGGAHGVGKEVAIEAPGSGRRRWHPRGQEEVAALGLREESVVASGLGRRRWTWMQEVEVGDVAGTVEYKEEYEIGDD</sequence>
<proteinExistence type="predicted"/>